<evidence type="ECO:0000256" key="3">
    <source>
        <dbReference type="ARBA" id="ARBA00023163"/>
    </source>
</evidence>
<organism evidence="5 6">
    <name type="scientific">Olsenella profusa</name>
    <dbReference type="NCBI Taxonomy" id="138595"/>
    <lineage>
        <taxon>Bacteria</taxon>
        <taxon>Bacillati</taxon>
        <taxon>Actinomycetota</taxon>
        <taxon>Coriobacteriia</taxon>
        <taxon>Coriobacteriales</taxon>
        <taxon>Atopobiaceae</taxon>
        <taxon>Olsenella</taxon>
    </lineage>
</organism>
<keyword evidence="6" id="KW-1185">Reference proteome</keyword>
<feature type="non-terminal residue" evidence="5">
    <location>
        <position position="165"/>
    </location>
</feature>
<dbReference type="InterPro" id="IPR036388">
    <property type="entry name" value="WH-like_DNA-bd_sf"/>
</dbReference>
<dbReference type="SUPFAM" id="SSF46785">
    <property type="entry name" value="Winged helix' DNA-binding domain"/>
    <property type="match status" value="1"/>
</dbReference>
<evidence type="ECO:0000313" key="5">
    <source>
        <dbReference type="EMBL" id="MBM6775634.1"/>
    </source>
</evidence>
<evidence type="ECO:0000259" key="4">
    <source>
        <dbReference type="PROSITE" id="PS50995"/>
    </source>
</evidence>
<dbReference type="PROSITE" id="PS50995">
    <property type="entry name" value="HTH_MARR_2"/>
    <property type="match status" value="1"/>
</dbReference>
<sequence>MEEALTYEELAQELLGELTRLGTTLTPVMVNATRGETAVLMTLYRADGSLTPGQLGAHAHVSSARVANILRSLEEKGLVTRAHAAGDRRQVQVTLTEAGRSAAQSKRAERTRAVAGYLAELGEKDAAELVRIVRRSADVMHDRVARAAAAREVAPGDAPATAPRT</sequence>
<dbReference type="EMBL" id="JACSNQ010000028">
    <property type="protein sequence ID" value="MBM6775634.1"/>
    <property type="molecule type" value="Genomic_DNA"/>
</dbReference>
<gene>
    <name evidence="5" type="ORF">H9X80_08800</name>
</gene>
<dbReference type="RefSeq" id="WP_204793968.1">
    <property type="nucleotide sequence ID" value="NZ_JACSNQ010000028.1"/>
</dbReference>
<keyword evidence="2" id="KW-0238">DNA-binding</keyword>
<dbReference type="PANTHER" id="PTHR42756:SF1">
    <property type="entry name" value="TRANSCRIPTIONAL REPRESSOR OF EMRAB OPERON"/>
    <property type="match status" value="1"/>
</dbReference>
<evidence type="ECO:0000256" key="2">
    <source>
        <dbReference type="ARBA" id="ARBA00023125"/>
    </source>
</evidence>
<dbReference type="PANTHER" id="PTHR42756">
    <property type="entry name" value="TRANSCRIPTIONAL REGULATOR, MARR"/>
    <property type="match status" value="1"/>
</dbReference>
<accession>A0ABS2F3R3</accession>
<feature type="domain" description="HTH marR-type" evidence="4">
    <location>
        <begin position="7"/>
        <end position="138"/>
    </location>
</feature>
<proteinExistence type="predicted"/>
<dbReference type="InterPro" id="IPR000835">
    <property type="entry name" value="HTH_MarR-typ"/>
</dbReference>
<evidence type="ECO:0000313" key="6">
    <source>
        <dbReference type="Proteomes" id="UP000712527"/>
    </source>
</evidence>
<comment type="caution">
    <text evidence="5">The sequence shown here is derived from an EMBL/GenBank/DDBJ whole genome shotgun (WGS) entry which is preliminary data.</text>
</comment>
<dbReference type="SMART" id="SM00347">
    <property type="entry name" value="HTH_MARR"/>
    <property type="match status" value="1"/>
</dbReference>
<dbReference type="Pfam" id="PF12802">
    <property type="entry name" value="MarR_2"/>
    <property type="match status" value="1"/>
</dbReference>
<reference evidence="5 6" key="1">
    <citation type="journal article" date="2021" name="Sci. Rep.">
        <title>The distribution of antibiotic resistance genes in chicken gut microbiota commensals.</title>
        <authorList>
            <person name="Juricova H."/>
            <person name="Matiasovicova J."/>
            <person name="Kubasova T."/>
            <person name="Cejkova D."/>
            <person name="Rychlik I."/>
        </authorList>
    </citation>
    <scope>NUCLEOTIDE SEQUENCE [LARGE SCALE GENOMIC DNA]</scope>
    <source>
        <strain evidence="5 6">An794</strain>
    </source>
</reference>
<keyword evidence="1" id="KW-0805">Transcription regulation</keyword>
<evidence type="ECO:0000256" key="1">
    <source>
        <dbReference type="ARBA" id="ARBA00023015"/>
    </source>
</evidence>
<dbReference type="InterPro" id="IPR036390">
    <property type="entry name" value="WH_DNA-bd_sf"/>
</dbReference>
<protein>
    <submittedName>
        <fullName evidence="5">MarR family transcriptional regulator</fullName>
    </submittedName>
</protein>
<dbReference type="Gene3D" id="1.10.10.10">
    <property type="entry name" value="Winged helix-like DNA-binding domain superfamily/Winged helix DNA-binding domain"/>
    <property type="match status" value="1"/>
</dbReference>
<keyword evidence="3" id="KW-0804">Transcription</keyword>
<name>A0ABS2F3R3_9ACTN</name>
<dbReference type="Proteomes" id="UP000712527">
    <property type="component" value="Unassembled WGS sequence"/>
</dbReference>